<dbReference type="Gene3D" id="3.30.40.10">
    <property type="entry name" value="Zinc/RING finger domain, C3HC4 (zinc finger)"/>
    <property type="match status" value="1"/>
</dbReference>
<organism evidence="7 8">
    <name type="scientific">Vanrija pseudolonga</name>
    <dbReference type="NCBI Taxonomy" id="143232"/>
    <lineage>
        <taxon>Eukaryota</taxon>
        <taxon>Fungi</taxon>
        <taxon>Dikarya</taxon>
        <taxon>Basidiomycota</taxon>
        <taxon>Agaricomycotina</taxon>
        <taxon>Tremellomycetes</taxon>
        <taxon>Trichosporonales</taxon>
        <taxon>Trichosporonaceae</taxon>
        <taxon>Vanrija</taxon>
    </lineage>
</organism>
<evidence type="ECO:0000313" key="7">
    <source>
        <dbReference type="EMBL" id="WOO78404.1"/>
    </source>
</evidence>
<keyword evidence="3" id="KW-0862">Zinc</keyword>
<feature type="domain" description="RING-type" evidence="6">
    <location>
        <begin position="659"/>
        <end position="697"/>
    </location>
</feature>
<reference evidence="7" key="1">
    <citation type="submission" date="2023-10" db="EMBL/GenBank/DDBJ databases">
        <authorList>
            <person name="Noh H."/>
        </authorList>
    </citation>
    <scope>NUCLEOTIDE SEQUENCE</scope>
    <source>
        <strain evidence="7">DUCC4014</strain>
    </source>
</reference>
<evidence type="ECO:0000256" key="3">
    <source>
        <dbReference type="ARBA" id="ARBA00022833"/>
    </source>
</evidence>
<dbReference type="InterPro" id="IPR004331">
    <property type="entry name" value="SPX_dom"/>
</dbReference>
<dbReference type="PANTHER" id="PTHR23327">
    <property type="entry name" value="RING FINGER PROTEIN 127"/>
    <property type="match status" value="1"/>
</dbReference>
<keyword evidence="8" id="KW-1185">Reference proteome</keyword>
<dbReference type="InterPro" id="IPR017907">
    <property type="entry name" value="Znf_RING_CS"/>
</dbReference>
<dbReference type="RefSeq" id="XP_062624436.1">
    <property type="nucleotide sequence ID" value="XM_062768452.1"/>
</dbReference>
<dbReference type="PANTHER" id="PTHR23327:SF51">
    <property type="entry name" value="TRANSCRIPTIONAL REGULATOR OF YEAST FORM ADHERENCE 3"/>
    <property type="match status" value="1"/>
</dbReference>
<gene>
    <name evidence="7" type="primary">TRY3</name>
    <name evidence="7" type="ORF">LOC62_02G001951</name>
</gene>
<name>A0AAF1BJI4_9TREE</name>
<keyword evidence="2" id="KW-0863">Zinc-finger</keyword>
<dbReference type="PROSITE" id="PS00518">
    <property type="entry name" value="ZF_RING_1"/>
    <property type="match status" value="1"/>
</dbReference>
<dbReference type="AlphaFoldDB" id="A0AAF1BJI4"/>
<evidence type="ECO:0000313" key="8">
    <source>
        <dbReference type="Proteomes" id="UP000827549"/>
    </source>
</evidence>
<accession>A0AAF1BJI4</accession>
<dbReference type="InterPro" id="IPR001841">
    <property type="entry name" value="Znf_RING"/>
</dbReference>
<protein>
    <recommendedName>
        <fullName evidence="6">RING-type domain-containing protein</fullName>
    </recommendedName>
</protein>
<dbReference type="SMART" id="SM00184">
    <property type="entry name" value="RING"/>
    <property type="match status" value="1"/>
</dbReference>
<feature type="region of interest" description="Disordered" evidence="5">
    <location>
        <begin position="291"/>
        <end position="310"/>
    </location>
</feature>
<proteinExistence type="predicted"/>
<dbReference type="EMBL" id="CP086715">
    <property type="protein sequence ID" value="WOO78404.1"/>
    <property type="molecule type" value="Genomic_DNA"/>
</dbReference>
<evidence type="ECO:0000259" key="6">
    <source>
        <dbReference type="SMART" id="SM00184"/>
    </source>
</evidence>
<dbReference type="Proteomes" id="UP000827549">
    <property type="component" value="Chromosome 2"/>
</dbReference>
<dbReference type="Pfam" id="PF13920">
    <property type="entry name" value="zf-C3HC4_3"/>
    <property type="match status" value="1"/>
</dbReference>
<evidence type="ECO:0000256" key="2">
    <source>
        <dbReference type="ARBA" id="ARBA00022771"/>
    </source>
</evidence>
<sequence>MKFGKEFQHLLEASDFPDDWKHSAIEYGKLKKLIKNVAAELEGMGLPPEVLHKLLVTEQGGAAAPGVAAAAGAGPAAAGPSSAAASAPAATIEELDDADDMFEFEFESTSLSPEVGKTHKHSPKEVLLDPVFDEDGDDEEEAAGSLSHHQAGGSLAPRKFRLRLVSDAEGAAGGTPGTTPPTRPMSVTGMLRTMSDSDSVRLGAEERAASPASHHRVIKRAEGVKAEYVLAGDEKHPVPQIRLHVAHLDAGSGVNTPERSDSTPLYTTDTDSGDESSDAFAALAEGMSPSTLKTPRAAAGEPAIPPSPTLRHMRTIASPIFALASGANLQDGMGKLSLGEAMGDEDIDGIGVDGAGVRADTELPLVAPVARATIHELTSTESLTPSLLASAPAVAARAASPPPTRPPLVAGSGSEREFIIPLHSDEAFFNVLTAALRSLSEFHKEQQEQFRKATLALCAMISASIQPGDGVMVLPTPLNSSPVDGLVKYEYHSSTPSQKDLYAWREIFSLWIESEIFESQAERDRGERTVDEAERRLKIFANEVVKRGLGDRRSIKGKKTRKAWDEFLRLNVLLLDLKRFQTANIDAARKILKKHDKRTALTASTGLSAFVRQTLSAHTSADGNVTTWVFYNTSLPHVLLASLTDTLLPILPSLDDYACLICMSIAFKPIRLTCGHLFCVRCLVKMQQRSKENCPLCRAPSVLLADKSCLDTALMNFMKDWFPREVKDKQRENSDEIAKESVEAAGMDHRCVVQ</sequence>
<keyword evidence="4" id="KW-0175">Coiled coil</keyword>
<dbReference type="GeneID" id="87805202"/>
<evidence type="ECO:0000256" key="5">
    <source>
        <dbReference type="SAM" id="MobiDB-lite"/>
    </source>
</evidence>
<evidence type="ECO:0000256" key="4">
    <source>
        <dbReference type="SAM" id="Coils"/>
    </source>
</evidence>
<feature type="coiled-coil region" evidence="4">
    <location>
        <begin position="516"/>
        <end position="543"/>
    </location>
</feature>
<keyword evidence="1" id="KW-0479">Metal-binding</keyword>
<feature type="compositionally biased region" description="Acidic residues" evidence="5">
    <location>
        <begin position="131"/>
        <end position="142"/>
    </location>
</feature>
<dbReference type="GO" id="GO:0008270">
    <property type="term" value="F:zinc ion binding"/>
    <property type="evidence" value="ECO:0007669"/>
    <property type="project" value="UniProtKB-KW"/>
</dbReference>
<feature type="compositionally biased region" description="Polar residues" evidence="5">
    <location>
        <begin position="253"/>
        <end position="266"/>
    </location>
</feature>
<feature type="region of interest" description="Disordered" evidence="5">
    <location>
        <begin position="251"/>
        <end position="276"/>
    </location>
</feature>
<evidence type="ECO:0000256" key="1">
    <source>
        <dbReference type="ARBA" id="ARBA00022723"/>
    </source>
</evidence>
<dbReference type="InterPro" id="IPR013083">
    <property type="entry name" value="Znf_RING/FYVE/PHD"/>
</dbReference>
<dbReference type="Pfam" id="PF03105">
    <property type="entry name" value="SPX"/>
    <property type="match status" value="1"/>
</dbReference>
<dbReference type="SUPFAM" id="SSF57850">
    <property type="entry name" value="RING/U-box"/>
    <property type="match status" value="1"/>
</dbReference>
<feature type="region of interest" description="Disordered" evidence="5">
    <location>
        <begin position="130"/>
        <end position="157"/>
    </location>
</feature>